<keyword evidence="6" id="KW-1185">Reference proteome</keyword>
<evidence type="ECO:0000256" key="3">
    <source>
        <dbReference type="SAM" id="Phobius"/>
    </source>
</evidence>
<keyword evidence="3" id="KW-1133">Transmembrane helix</keyword>
<keyword evidence="3" id="KW-0812">Transmembrane</keyword>
<dbReference type="SMART" id="SM00369">
    <property type="entry name" value="LRR_TYP"/>
    <property type="match status" value="5"/>
</dbReference>
<protein>
    <submittedName>
        <fullName evidence="5">C-terminal E3 ligase</fullName>
    </submittedName>
</protein>
<dbReference type="InterPro" id="IPR003591">
    <property type="entry name" value="Leu-rich_rpt_typical-subtyp"/>
</dbReference>
<reference evidence="5 6" key="2">
    <citation type="submission" date="2021-05" db="EMBL/GenBank/DDBJ databases">
        <title>Ecology and evolution of chlamydial symbionts of arthropods.</title>
        <authorList>
            <person name="Halter T."/>
            <person name="Sixt B.S."/>
            <person name="Toenshoff E.R."/>
            <person name="Koestlbacher S."/>
            <person name="Schulz F."/>
            <person name="Kostanjsek R."/>
            <person name="Collingro A."/>
            <person name="Hendrickx F."/>
            <person name="Horn M."/>
        </authorList>
    </citation>
    <scope>NUCLEOTIDE SEQUENCE [LARGE SCALE GENOMIC DNA]</scope>
    <source>
        <strain evidence="5 6">15C</strain>
    </source>
</reference>
<dbReference type="InterPro" id="IPR055414">
    <property type="entry name" value="LRR_R13L4/SHOC2-like"/>
</dbReference>
<dbReference type="InterPro" id="IPR056789">
    <property type="entry name" value="LRR_R13L1-DRL21"/>
</dbReference>
<dbReference type="InterPro" id="IPR029487">
    <property type="entry name" value="NEL_dom"/>
</dbReference>
<dbReference type="Pfam" id="PF25019">
    <property type="entry name" value="LRR_R13L1-DRL21"/>
    <property type="match status" value="1"/>
</dbReference>
<dbReference type="Pfam" id="PF14496">
    <property type="entry name" value="NEL"/>
    <property type="match status" value="1"/>
</dbReference>
<evidence type="ECO:0000313" key="5">
    <source>
        <dbReference type="EMBL" id="QZA58212.1"/>
    </source>
</evidence>
<keyword evidence="1" id="KW-0433">Leucine-rich repeat</keyword>
<organism evidence="5 6">
    <name type="scientific">Candidatus Rhabdochlamydia porcellionis</name>
    <dbReference type="NCBI Taxonomy" id="225148"/>
    <lineage>
        <taxon>Bacteria</taxon>
        <taxon>Pseudomonadati</taxon>
        <taxon>Chlamydiota</taxon>
        <taxon>Chlamydiia</taxon>
        <taxon>Parachlamydiales</taxon>
        <taxon>Candidatus Rhabdochlamydiaceae</taxon>
        <taxon>Candidatus Rhabdochlamydia</taxon>
    </lineage>
</organism>
<proteinExistence type="predicted"/>
<dbReference type="InterPro" id="IPR032675">
    <property type="entry name" value="LRR_dom_sf"/>
</dbReference>
<evidence type="ECO:0000259" key="4">
    <source>
        <dbReference type="PROSITE" id="PS52053"/>
    </source>
</evidence>
<dbReference type="EMBL" id="CP075585">
    <property type="protein sequence ID" value="QZA58212.1"/>
    <property type="molecule type" value="Genomic_DNA"/>
</dbReference>
<dbReference type="Gene3D" id="1.20.58.360">
    <property type="entry name" value="Shigella T3SS effector IpaH defines"/>
    <property type="match status" value="1"/>
</dbReference>
<gene>
    <name evidence="5" type="ORF">RHAB15C_0000082</name>
</gene>
<accession>A0ABX8YYD2</accession>
<feature type="transmembrane region" description="Helical" evidence="3">
    <location>
        <begin position="20"/>
        <end position="37"/>
    </location>
</feature>
<evidence type="ECO:0000313" key="6">
    <source>
        <dbReference type="Proteomes" id="UP000822862"/>
    </source>
</evidence>
<dbReference type="Proteomes" id="UP000822862">
    <property type="component" value="Chromosome"/>
</dbReference>
<dbReference type="GO" id="GO:0016874">
    <property type="term" value="F:ligase activity"/>
    <property type="evidence" value="ECO:0007669"/>
    <property type="project" value="UniProtKB-KW"/>
</dbReference>
<name>A0ABX8YYD2_9BACT</name>
<dbReference type="PANTHER" id="PTHR45752">
    <property type="entry name" value="LEUCINE-RICH REPEAT-CONTAINING"/>
    <property type="match status" value="1"/>
</dbReference>
<dbReference type="PROSITE" id="PS52053">
    <property type="entry name" value="NEL"/>
    <property type="match status" value="1"/>
</dbReference>
<reference evidence="5 6" key="1">
    <citation type="submission" date="2020-01" db="EMBL/GenBank/DDBJ databases">
        <authorList>
            <person name="Sixt B."/>
            <person name="Schulz F."/>
            <person name="Kostanjsek R."/>
            <person name="Koestlbacher S."/>
            <person name="Collingro A."/>
            <person name="Toenshoff E."/>
            <person name="Horn M."/>
        </authorList>
    </citation>
    <scope>NUCLEOTIDE SEQUENCE [LARGE SCALE GENOMIC DNA]</scope>
    <source>
        <strain evidence="5 6">15C</strain>
    </source>
</reference>
<keyword evidence="5" id="KW-0436">Ligase</keyword>
<dbReference type="InterPro" id="IPR050715">
    <property type="entry name" value="LRR-SigEffector_domain"/>
</dbReference>
<dbReference type="Gene3D" id="3.80.10.10">
    <property type="entry name" value="Ribonuclease Inhibitor"/>
    <property type="match status" value="2"/>
</dbReference>
<dbReference type="Pfam" id="PF23598">
    <property type="entry name" value="LRR_14"/>
    <property type="match status" value="1"/>
</dbReference>
<keyword evidence="3" id="KW-0472">Membrane</keyword>
<dbReference type="SUPFAM" id="SSF52047">
    <property type="entry name" value="RNI-like"/>
    <property type="match status" value="1"/>
</dbReference>
<dbReference type="InterPro" id="IPR001611">
    <property type="entry name" value="Leu-rich_rpt"/>
</dbReference>
<feature type="domain" description="NEL" evidence="4">
    <location>
        <begin position="458"/>
        <end position="720"/>
    </location>
</feature>
<dbReference type="PANTHER" id="PTHR45752:SF195">
    <property type="entry name" value="LEUCINE-RICH REPEAT (LRR) FAMILY PROTEIN-RELATED"/>
    <property type="match status" value="1"/>
</dbReference>
<dbReference type="RefSeq" id="WP_194845061.1">
    <property type="nucleotide sequence ID" value="NZ_CP075585.1"/>
</dbReference>
<evidence type="ECO:0000256" key="1">
    <source>
        <dbReference type="ARBA" id="ARBA00022614"/>
    </source>
</evidence>
<sequence length="720" mass="80594">MLIDSINTYALRIPFKIVRSTGYAILACLTLPFYLAGYKNFNYFRRKVVEIWNENKTKTTTKTNKFNPNKVEELGLNASPENIILDQWVANSSTEEEKEDRIAARQKIQFFFTEKHDSLSLSYSRLTSLPDIFNSSSFNNLRSLSLSNCESLTALPESLGNLSALEELDLSNCGNPTAGNLSTLKRLLFSNCKGLTVLPESLGNLSALKKLSLNNCRSLTALPESLGNLSALKKLSLNNCRSLTALPESLDNLSALKKLDLKNCISLTALPESLGNLSALKELYLNNCRSLTTLPESIGNLSVLEELDLSKCGHPTAGNLSALKRLLFSNCEGFTALPESLGNLSALKKLYLNNCRSLTALPESLGNLSALKELYLNNCRSLTTLPESIGNLSVLEELHLRDNQSLQGIPMQVLELPSNCTVDLTGCSLSTNTLERLREIVNSPNYVGPRISYSINDRINRREEKSIQESLKELYQIIGKKPKEFANLIKTEELRSWLNRLSDTADYKTGNGDLQKAFAEKIIAYLSQANENTEFRRAFNAIIEDASATCGDRIALSILHLSIAYQLATIDLKDMKKLADFLIKGPWAIQLLEEIARNKIPTLPFFDEIETYLGYPIKLKEELQIPIDVQNMLYFTCSALNAKDLEEAKNFVLNKQKEPFEFLVNNAKWQEALSANYSKEYQAILDEKAEAAEADDPDYTSIEEKYKQDLIELTKKVLES</sequence>
<evidence type="ECO:0000256" key="2">
    <source>
        <dbReference type="ARBA" id="ARBA00022737"/>
    </source>
</evidence>
<dbReference type="Pfam" id="PF00560">
    <property type="entry name" value="LRR_1"/>
    <property type="match status" value="2"/>
</dbReference>
<keyword evidence="2" id="KW-0677">Repeat</keyword>